<dbReference type="OrthoDB" id="1400091at2759"/>
<reference evidence="3" key="2">
    <citation type="submission" date="2025-08" db="UniProtKB">
        <authorList>
            <consortium name="RefSeq"/>
        </authorList>
    </citation>
    <scope>IDENTIFICATION</scope>
    <source>
        <tissue evidence="3">Leaf</tissue>
    </source>
</reference>
<dbReference type="GeneID" id="106761138"/>
<dbReference type="AlphaFoldDB" id="A0A1S3U290"/>
<sequence length="315" mass="35621">MRTPQKRPTPPRADNSKHCLYHQNMGHDTEDYMTLKDRIDGLIQAGHLKQYIRAYRHETAPAGHPSTWERSPRTLPHNKTMHERTTPRNDRPRYQRGQAGRPRSPERGRDRSRSRSRSRAGGNGGPLQGVINTISRGFTGGGVSSSMHKRSIRHLRSIHAVEVPRRTMPPITSDEDFHAPDPEQDDPIVITVEIARYGVSKVLVDQGSSVNILYWKTFRQMDISDDLIVPYDEQLVGFAGERVDTKGYLDLWTRLGTGREGEEKRVRYLLVDANTSYNVLLGRPCLNSFGAIVSTPHLAMKYPTSRGTICTICAD</sequence>
<proteinExistence type="predicted"/>
<evidence type="ECO:0000313" key="2">
    <source>
        <dbReference type="Proteomes" id="UP000087766"/>
    </source>
</evidence>
<gene>
    <name evidence="3" type="primary">LOC106761138</name>
</gene>
<dbReference type="PANTHER" id="PTHR33240">
    <property type="entry name" value="OS08G0508500 PROTEIN"/>
    <property type="match status" value="1"/>
</dbReference>
<reference evidence="2" key="1">
    <citation type="journal article" date="2014" name="Nat. Commun.">
        <title>Genome sequence of mungbean and insights into evolution within Vigna species.</title>
        <authorList>
            <person name="Kang Y.J."/>
            <person name="Kim S.K."/>
            <person name="Kim M.Y."/>
            <person name="Lestari P."/>
            <person name="Kim K.H."/>
            <person name="Ha B.K."/>
            <person name="Jun T.H."/>
            <person name="Hwang W.J."/>
            <person name="Lee T."/>
            <person name="Lee J."/>
            <person name="Shim S."/>
            <person name="Yoon M.Y."/>
            <person name="Jang Y.E."/>
            <person name="Han K.S."/>
            <person name="Taeprayoon P."/>
            <person name="Yoon N."/>
            <person name="Somta P."/>
            <person name="Tanya P."/>
            <person name="Kim K.S."/>
            <person name="Gwag J.G."/>
            <person name="Moon J.K."/>
            <person name="Lee Y.H."/>
            <person name="Park B.S."/>
            <person name="Bombarely A."/>
            <person name="Doyle J.J."/>
            <person name="Jackson S.A."/>
            <person name="Schafleitner R."/>
            <person name="Srinives P."/>
            <person name="Varshney R.K."/>
            <person name="Lee S.H."/>
        </authorList>
    </citation>
    <scope>NUCLEOTIDE SEQUENCE [LARGE SCALE GENOMIC DNA]</scope>
    <source>
        <strain evidence="2">cv. VC1973A</strain>
    </source>
</reference>
<dbReference type="InterPro" id="IPR021109">
    <property type="entry name" value="Peptidase_aspartic_dom_sf"/>
</dbReference>
<accession>A0A1S3U290</accession>
<dbReference type="CDD" id="cd00303">
    <property type="entry name" value="retropepsin_like"/>
    <property type="match status" value="1"/>
</dbReference>
<dbReference type="Proteomes" id="UP000087766">
    <property type="component" value="Chromosome 1"/>
</dbReference>
<protein>
    <submittedName>
        <fullName evidence="3">Uncharacterized protein LOC106761138</fullName>
    </submittedName>
</protein>
<dbReference type="RefSeq" id="XP_014500142.1">
    <property type="nucleotide sequence ID" value="XM_014644656.1"/>
</dbReference>
<feature type="compositionally biased region" description="Basic and acidic residues" evidence="1">
    <location>
        <begin position="103"/>
        <end position="113"/>
    </location>
</feature>
<feature type="compositionally biased region" description="Basic and acidic residues" evidence="1">
    <location>
        <begin position="80"/>
        <end position="93"/>
    </location>
</feature>
<name>A0A1S3U290_VIGRR</name>
<feature type="region of interest" description="Disordered" evidence="1">
    <location>
        <begin position="58"/>
        <end position="131"/>
    </location>
</feature>
<organism evidence="2 3">
    <name type="scientific">Vigna radiata var. radiata</name>
    <name type="common">Mung bean</name>
    <name type="synonym">Phaseolus aureus</name>
    <dbReference type="NCBI Taxonomy" id="3916"/>
    <lineage>
        <taxon>Eukaryota</taxon>
        <taxon>Viridiplantae</taxon>
        <taxon>Streptophyta</taxon>
        <taxon>Embryophyta</taxon>
        <taxon>Tracheophyta</taxon>
        <taxon>Spermatophyta</taxon>
        <taxon>Magnoliopsida</taxon>
        <taxon>eudicotyledons</taxon>
        <taxon>Gunneridae</taxon>
        <taxon>Pentapetalae</taxon>
        <taxon>rosids</taxon>
        <taxon>fabids</taxon>
        <taxon>Fabales</taxon>
        <taxon>Fabaceae</taxon>
        <taxon>Papilionoideae</taxon>
        <taxon>50 kb inversion clade</taxon>
        <taxon>NPAAA clade</taxon>
        <taxon>indigoferoid/millettioid clade</taxon>
        <taxon>Phaseoleae</taxon>
        <taxon>Vigna</taxon>
    </lineage>
</organism>
<keyword evidence="2" id="KW-1185">Reference proteome</keyword>
<evidence type="ECO:0000256" key="1">
    <source>
        <dbReference type="SAM" id="MobiDB-lite"/>
    </source>
</evidence>
<dbReference type="Gene3D" id="2.40.70.10">
    <property type="entry name" value="Acid Proteases"/>
    <property type="match status" value="1"/>
</dbReference>
<dbReference type="KEGG" id="vra:106761138"/>
<dbReference type="PANTHER" id="PTHR33240:SF15">
    <property type="entry name" value="GAG-PRO-LIKE PROTEIN"/>
    <property type="match status" value="1"/>
</dbReference>
<evidence type="ECO:0000313" key="3">
    <source>
        <dbReference type="RefSeq" id="XP_014500142.1"/>
    </source>
</evidence>